<protein>
    <submittedName>
        <fullName evidence="2">Uncharacterized protein</fullName>
    </submittedName>
</protein>
<name>A0A2V5GQQ6_ASPV1</name>
<dbReference type="Proteomes" id="UP000249829">
    <property type="component" value="Unassembled WGS sequence"/>
</dbReference>
<accession>A0A2V5GQQ6</accession>
<evidence type="ECO:0000313" key="2">
    <source>
        <dbReference type="EMBL" id="PYI13268.1"/>
    </source>
</evidence>
<dbReference type="InterPro" id="IPR021842">
    <property type="entry name" value="DUF3435"/>
</dbReference>
<evidence type="ECO:0000313" key="3">
    <source>
        <dbReference type="Proteomes" id="UP000249829"/>
    </source>
</evidence>
<dbReference type="AlphaFoldDB" id="A0A2V5GQQ6"/>
<proteinExistence type="predicted"/>
<keyword evidence="3" id="KW-1185">Reference proteome</keyword>
<evidence type="ECO:0000256" key="1">
    <source>
        <dbReference type="SAM" id="MobiDB-lite"/>
    </source>
</evidence>
<dbReference type="STRING" id="1450538.A0A2V5GQQ6"/>
<dbReference type="Pfam" id="PF11917">
    <property type="entry name" value="DUF3435"/>
    <property type="match status" value="1"/>
</dbReference>
<reference evidence="2 3" key="1">
    <citation type="submission" date="2018-02" db="EMBL/GenBank/DDBJ databases">
        <title>The genomes of Aspergillus section Nigri reveals drivers in fungal speciation.</title>
        <authorList>
            <consortium name="DOE Joint Genome Institute"/>
            <person name="Vesth T.C."/>
            <person name="Nybo J."/>
            <person name="Theobald S."/>
            <person name="Brandl J."/>
            <person name="Frisvad J.C."/>
            <person name="Nielsen K.F."/>
            <person name="Lyhne E.K."/>
            <person name="Kogle M.E."/>
            <person name="Kuo A."/>
            <person name="Riley R."/>
            <person name="Clum A."/>
            <person name="Nolan M."/>
            <person name="Lipzen A."/>
            <person name="Salamov A."/>
            <person name="Henrissat B."/>
            <person name="Wiebenga A."/>
            <person name="De vries R.P."/>
            <person name="Grigoriev I.V."/>
            <person name="Mortensen U.H."/>
            <person name="Andersen M.R."/>
            <person name="Baker S.E."/>
        </authorList>
    </citation>
    <scope>NUCLEOTIDE SEQUENCE [LARGE SCALE GENOMIC DNA]</scope>
    <source>
        <strain evidence="2 3">CBS 115571</strain>
    </source>
</reference>
<organism evidence="2 3">
    <name type="scientific">Aspergillus violaceofuscus (strain CBS 115571)</name>
    <dbReference type="NCBI Taxonomy" id="1450538"/>
    <lineage>
        <taxon>Eukaryota</taxon>
        <taxon>Fungi</taxon>
        <taxon>Dikarya</taxon>
        <taxon>Ascomycota</taxon>
        <taxon>Pezizomycotina</taxon>
        <taxon>Eurotiomycetes</taxon>
        <taxon>Eurotiomycetidae</taxon>
        <taxon>Eurotiales</taxon>
        <taxon>Aspergillaceae</taxon>
        <taxon>Aspergillus</taxon>
    </lineage>
</organism>
<gene>
    <name evidence="2" type="ORF">BO99DRAFT_438392</name>
</gene>
<dbReference type="EMBL" id="KZ825252">
    <property type="protein sequence ID" value="PYI13268.1"/>
    <property type="molecule type" value="Genomic_DNA"/>
</dbReference>
<feature type="region of interest" description="Disordered" evidence="1">
    <location>
        <begin position="21"/>
        <end position="42"/>
    </location>
</feature>
<sequence length="117" mass="14103">MKTEGELLQKFGAKLRRAAEELPRPARQAQKHVKACEKQSKSANKRYQRAQCEFRNEWQRQRNRLMRENLERYKSEQPVIDSEWQLSGKLVDEEEMGARKYLVMRSRNITPSFYNQR</sequence>